<evidence type="ECO:0000256" key="8">
    <source>
        <dbReference type="SAM" id="Phobius"/>
    </source>
</evidence>
<feature type="transmembrane region" description="Helical" evidence="8">
    <location>
        <begin position="59"/>
        <end position="80"/>
    </location>
</feature>
<keyword evidence="12" id="KW-1185">Reference proteome</keyword>
<feature type="domain" description="ABC transporter" evidence="9">
    <location>
        <begin position="381"/>
        <end position="615"/>
    </location>
</feature>
<dbReference type="GO" id="GO:0005886">
    <property type="term" value="C:plasma membrane"/>
    <property type="evidence" value="ECO:0007669"/>
    <property type="project" value="UniProtKB-SubCell"/>
</dbReference>
<dbReference type="EMBL" id="JAAKGU010000004">
    <property type="protein sequence ID" value="NGM83039.1"/>
    <property type="molecule type" value="Genomic_DNA"/>
</dbReference>
<evidence type="ECO:0000256" key="4">
    <source>
        <dbReference type="ARBA" id="ARBA00022741"/>
    </source>
</evidence>
<dbReference type="CDD" id="cd18545">
    <property type="entry name" value="ABC_6TM_YknV_like"/>
    <property type="match status" value="1"/>
</dbReference>
<dbReference type="GO" id="GO:0005524">
    <property type="term" value="F:ATP binding"/>
    <property type="evidence" value="ECO:0007669"/>
    <property type="project" value="UniProtKB-KW"/>
</dbReference>
<accession>A0A6M1PHW0</accession>
<evidence type="ECO:0000313" key="11">
    <source>
        <dbReference type="EMBL" id="NGM83039.1"/>
    </source>
</evidence>
<keyword evidence="7 8" id="KW-0472">Membrane</keyword>
<dbReference type="InterPro" id="IPR036640">
    <property type="entry name" value="ABC1_TM_sf"/>
</dbReference>
<dbReference type="PROSITE" id="PS50929">
    <property type="entry name" value="ABC_TM1F"/>
    <property type="match status" value="1"/>
</dbReference>
<dbReference type="InterPro" id="IPR003593">
    <property type="entry name" value="AAA+_ATPase"/>
</dbReference>
<dbReference type="InterPro" id="IPR027417">
    <property type="entry name" value="P-loop_NTPase"/>
</dbReference>
<keyword evidence="4" id="KW-0547">Nucleotide-binding</keyword>
<dbReference type="InterPro" id="IPR003439">
    <property type="entry name" value="ABC_transporter-like_ATP-bd"/>
</dbReference>
<evidence type="ECO:0000259" key="10">
    <source>
        <dbReference type="PROSITE" id="PS50929"/>
    </source>
</evidence>
<dbReference type="PROSITE" id="PS50893">
    <property type="entry name" value="ABC_TRANSPORTER_2"/>
    <property type="match status" value="1"/>
</dbReference>
<dbReference type="GO" id="GO:0015421">
    <property type="term" value="F:ABC-type oligopeptide transporter activity"/>
    <property type="evidence" value="ECO:0007669"/>
    <property type="project" value="TreeGrafter"/>
</dbReference>
<keyword evidence="3 8" id="KW-0812">Transmembrane</keyword>
<evidence type="ECO:0000256" key="5">
    <source>
        <dbReference type="ARBA" id="ARBA00022840"/>
    </source>
</evidence>
<dbReference type="CDD" id="cd03254">
    <property type="entry name" value="ABCC_Glucan_exporter_like"/>
    <property type="match status" value="1"/>
</dbReference>
<comment type="caution">
    <text evidence="11">The sequence shown here is derived from an EMBL/GenBank/DDBJ whole genome shotgun (WGS) entry which is preliminary data.</text>
</comment>
<keyword evidence="6 8" id="KW-1133">Transmembrane helix</keyword>
<evidence type="ECO:0000256" key="7">
    <source>
        <dbReference type="ARBA" id="ARBA00023136"/>
    </source>
</evidence>
<reference evidence="11 12" key="1">
    <citation type="submission" date="2020-02" db="EMBL/GenBank/DDBJ databases">
        <authorList>
            <person name="Gao J."/>
            <person name="Sun J."/>
        </authorList>
    </citation>
    <scope>NUCLEOTIDE SEQUENCE [LARGE SCALE GENOMIC DNA]</scope>
    <source>
        <strain evidence="11 12">7124</strain>
    </source>
</reference>
<dbReference type="PANTHER" id="PTHR43394">
    <property type="entry name" value="ATP-DEPENDENT PERMEASE MDL1, MITOCHONDRIAL"/>
    <property type="match status" value="1"/>
</dbReference>
<name>A0A6M1PHW0_9BACL</name>
<dbReference type="PANTHER" id="PTHR43394:SF1">
    <property type="entry name" value="ATP-BINDING CASSETTE SUB-FAMILY B MEMBER 10, MITOCHONDRIAL"/>
    <property type="match status" value="1"/>
</dbReference>
<dbReference type="SUPFAM" id="SSF90123">
    <property type="entry name" value="ABC transporter transmembrane region"/>
    <property type="match status" value="1"/>
</dbReference>
<proteinExistence type="predicted"/>
<evidence type="ECO:0000256" key="1">
    <source>
        <dbReference type="ARBA" id="ARBA00004651"/>
    </source>
</evidence>
<dbReference type="GO" id="GO:0016887">
    <property type="term" value="F:ATP hydrolysis activity"/>
    <property type="evidence" value="ECO:0007669"/>
    <property type="project" value="InterPro"/>
</dbReference>
<dbReference type="AlphaFoldDB" id="A0A6M1PHW0"/>
<evidence type="ECO:0000313" key="12">
    <source>
        <dbReference type="Proteomes" id="UP000480151"/>
    </source>
</evidence>
<sequence>MSHVTVKTKEEAPSSLKTGTEISTQERFVYKDDDVIDKPFDWRQFLRLFGYMKPYARQMLPLVLLMMVLGTITKLAVPFLTSQAIDKAIAPRTGIPNPTLLYLLTAGVIVLYIVQWVAGVYRIKYTNVIGQRVIYDLRSDLFKHIQKLSFNFFDKRPAGSVLVRVTNDINSLQDLFTNGVVNSIIDCVQLAGIIVILLALNWKLGLAVMVTVPIMFFVSTKLRKTIRIAWQEVRIKNSRINSHLNESIQGIRVTQAYTQELENMSYFDAMNMDSKKSWDKASAMNQSFGPIIEITGGIGTLILFWLGAHLIQTGNLTVGVLVAFSTYVSNFWDPINRLGQTYNQLLVAMASSERIFEYLDEEPLVRDHPGAKPLPTIRGDIAFRKVYFEYERGRAALKGIDLDVKAGQSIALVGHTGSGKSTIINLIGRFYDITGGLITIDGRDIREVTLSSLRSQIGIVLQDTFIFSGTIRDNIRFGRLDATDKEVEEAAKAVDAHEFIMKLPDGYDTEVEERGSALSMGQRQLLSFARALLADPRILILDEATASIDTETELKIQEALKVLLKGRTSFIVAHRLSTIRHADQIVVLDHGEIKEMGTHRELTEREGIYNGLIEAQFRFL</sequence>
<dbReference type="InterPro" id="IPR011527">
    <property type="entry name" value="ABC1_TM_dom"/>
</dbReference>
<dbReference type="Gene3D" id="3.40.50.300">
    <property type="entry name" value="P-loop containing nucleotide triphosphate hydrolases"/>
    <property type="match status" value="1"/>
</dbReference>
<dbReference type="InterPro" id="IPR039421">
    <property type="entry name" value="Type_1_exporter"/>
</dbReference>
<dbReference type="Pfam" id="PF00005">
    <property type="entry name" value="ABC_tran"/>
    <property type="match status" value="1"/>
</dbReference>
<dbReference type="Pfam" id="PF00664">
    <property type="entry name" value="ABC_membrane"/>
    <property type="match status" value="1"/>
</dbReference>
<keyword evidence="5 11" id="KW-0067">ATP-binding</keyword>
<evidence type="ECO:0000256" key="6">
    <source>
        <dbReference type="ARBA" id="ARBA00022989"/>
    </source>
</evidence>
<organism evidence="11 12">
    <name type="scientific">Paenibacillus apii</name>
    <dbReference type="NCBI Taxonomy" id="1850370"/>
    <lineage>
        <taxon>Bacteria</taxon>
        <taxon>Bacillati</taxon>
        <taxon>Bacillota</taxon>
        <taxon>Bacilli</taxon>
        <taxon>Bacillales</taxon>
        <taxon>Paenibacillaceae</taxon>
        <taxon>Paenibacillus</taxon>
    </lineage>
</organism>
<dbReference type="FunFam" id="3.40.50.300:FF:000287">
    <property type="entry name" value="Multidrug ABC transporter ATP-binding protein"/>
    <property type="match status" value="1"/>
</dbReference>
<keyword evidence="2" id="KW-0813">Transport</keyword>
<comment type="subcellular location">
    <subcellularLocation>
        <location evidence="1">Cell membrane</location>
        <topology evidence="1">Multi-pass membrane protein</topology>
    </subcellularLocation>
</comment>
<evidence type="ECO:0000259" key="9">
    <source>
        <dbReference type="PROSITE" id="PS50893"/>
    </source>
</evidence>
<protein>
    <submittedName>
        <fullName evidence="11">ABC transporter ATP-binding protein</fullName>
    </submittedName>
</protein>
<dbReference type="SMART" id="SM00382">
    <property type="entry name" value="AAA"/>
    <property type="match status" value="1"/>
</dbReference>
<dbReference type="Gene3D" id="1.20.1560.10">
    <property type="entry name" value="ABC transporter type 1, transmembrane domain"/>
    <property type="match status" value="1"/>
</dbReference>
<gene>
    <name evidence="11" type="ORF">G5B47_11495</name>
</gene>
<dbReference type="Proteomes" id="UP000480151">
    <property type="component" value="Unassembled WGS sequence"/>
</dbReference>
<evidence type="ECO:0000256" key="2">
    <source>
        <dbReference type="ARBA" id="ARBA00022448"/>
    </source>
</evidence>
<dbReference type="SUPFAM" id="SSF52540">
    <property type="entry name" value="P-loop containing nucleoside triphosphate hydrolases"/>
    <property type="match status" value="1"/>
</dbReference>
<evidence type="ECO:0000256" key="3">
    <source>
        <dbReference type="ARBA" id="ARBA00022692"/>
    </source>
</evidence>
<feature type="domain" description="ABC transmembrane type-1" evidence="10">
    <location>
        <begin position="62"/>
        <end position="345"/>
    </location>
</feature>
<feature type="transmembrane region" description="Helical" evidence="8">
    <location>
        <begin position="100"/>
        <end position="121"/>
    </location>
</feature>